<dbReference type="PANTHER" id="PTHR31092">
    <property type="entry name" value="SORORIN"/>
    <property type="match status" value="1"/>
</dbReference>
<keyword evidence="2" id="KW-0131">Cell cycle</keyword>
<dbReference type="InterPro" id="IPR018605">
    <property type="entry name" value="Sororin"/>
</dbReference>
<dbReference type="AlphaFoldDB" id="A0A7J8EPH2"/>
<dbReference type="GO" id="GO:0051301">
    <property type="term" value="P:cell division"/>
    <property type="evidence" value="ECO:0007669"/>
    <property type="project" value="UniProtKB-KW"/>
</dbReference>
<organism evidence="2 3">
    <name type="scientific">Molossus molossus</name>
    <name type="common">Pallas' mastiff bat</name>
    <name type="synonym">Vespertilio molossus</name>
    <dbReference type="NCBI Taxonomy" id="27622"/>
    <lineage>
        <taxon>Eukaryota</taxon>
        <taxon>Metazoa</taxon>
        <taxon>Chordata</taxon>
        <taxon>Craniata</taxon>
        <taxon>Vertebrata</taxon>
        <taxon>Euteleostomi</taxon>
        <taxon>Mammalia</taxon>
        <taxon>Eutheria</taxon>
        <taxon>Laurasiatheria</taxon>
        <taxon>Chiroptera</taxon>
        <taxon>Yangochiroptera</taxon>
        <taxon>Molossidae</taxon>
        <taxon>Molossus</taxon>
    </lineage>
</organism>
<evidence type="ECO:0000256" key="1">
    <source>
        <dbReference type="SAM" id="MobiDB-lite"/>
    </source>
</evidence>
<dbReference type="GO" id="GO:0007064">
    <property type="term" value="P:mitotic sister chromatid cohesion"/>
    <property type="evidence" value="ECO:0007669"/>
    <property type="project" value="TreeGrafter"/>
</dbReference>
<feature type="region of interest" description="Disordered" evidence="1">
    <location>
        <begin position="222"/>
        <end position="271"/>
    </location>
</feature>
<evidence type="ECO:0000313" key="2">
    <source>
        <dbReference type="EMBL" id="KAF6437201.1"/>
    </source>
</evidence>
<feature type="compositionally biased region" description="Polar residues" evidence="1">
    <location>
        <begin position="254"/>
        <end position="263"/>
    </location>
</feature>
<protein>
    <submittedName>
        <fullName evidence="2">Cell division cycle associated 5</fullName>
    </submittedName>
</protein>
<dbReference type="EMBL" id="JACASF010000013">
    <property type="protein sequence ID" value="KAF6437201.1"/>
    <property type="molecule type" value="Genomic_DNA"/>
</dbReference>
<feature type="compositionally biased region" description="Basic and acidic residues" evidence="1">
    <location>
        <begin position="103"/>
        <end position="117"/>
    </location>
</feature>
<sequence length="271" mass="29881">MSGRRTRSGGAAQRSGPKASPPAQSGRRSQRKSGSDLPNTLPDIWPKAPHATPVRKPIVLKKIVAHAVKIPNVHSPRRSPRSPQGRQRAHSKPIEMPVVQPVEEQKLEDSHVSEELGARLPPSEQKLDLQPEPTVKFLFTLLSAVEPPEPKEPEEDLEIQESRFLDEEDWGIGRTSKEMSHLHNACIRLQESLSTMQADNLALGEKLQNLPSLLYKNLKKELKAAQQEPKPSRKQSCSCWTGSPVASDEGGDTSLPSLQQPSVQEAALLTL</sequence>
<accession>A0A7J8EPH2</accession>
<dbReference type="GO" id="GO:0031536">
    <property type="term" value="P:positive regulation of exit from mitosis"/>
    <property type="evidence" value="ECO:0007669"/>
    <property type="project" value="TreeGrafter"/>
</dbReference>
<keyword evidence="3" id="KW-1185">Reference proteome</keyword>
<reference evidence="2 3" key="1">
    <citation type="journal article" date="2020" name="Nature">
        <title>Six reference-quality genomes reveal evolution of bat adaptations.</title>
        <authorList>
            <person name="Jebb D."/>
            <person name="Huang Z."/>
            <person name="Pippel M."/>
            <person name="Hughes G.M."/>
            <person name="Lavrichenko K."/>
            <person name="Devanna P."/>
            <person name="Winkler S."/>
            <person name="Jermiin L.S."/>
            <person name="Skirmuntt E.C."/>
            <person name="Katzourakis A."/>
            <person name="Burkitt-Gray L."/>
            <person name="Ray D.A."/>
            <person name="Sullivan K.A.M."/>
            <person name="Roscito J.G."/>
            <person name="Kirilenko B.M."/>
            <person name="Davalos L.M."/>
            <person name="Corthals A.P."/>
            <person name="Power M.L."/>
            <person name="Jones G."/>
            <person name="Ransome R.D."/>
            <person name="Dechmann D.K.N."/>
            <person name="Locatelli A.G."/>
            <person name="Puechmaille S.J."/>
            <person name="Fedrigo O."/>
            <person name="Jarvis E.D."/>
            <person name="Hiller M."/>
            <person name="Vernes S.C."/>
            <person name="Myers E.W."/>
            <person name="Teeling E.C."/>
        </authorList>
    </citation>
    <scope>NUCLEOTIDE SEQUENCE [LARGE SCALE GENOMIC DNA]</scope>
    <source>
        <strain evidence="2">MMolMol1</strain>
        <tissue evidence="2">Muscle</tissue>
    </source>
</reference>
<name>A0A7J8EPH2_MOLMO</name>
<dbReference type="Proteomes" id="UP000550707">
    <property type="component" value="Unassembled WGS sequence"/>
</dbReference>
<comment type="caution">
    <text evidence="2">The sequence shown here is derived from an EMBL/GenBank/DDBJ whole genome shotgun (WGS) entry which is preliminary data.</text>
</comment>
<dbReference type="GO" id="GO:0005634">
    <property type="term" value="C:nucleus"/>
    <property type="evidence" value="ECO:0007669"/>
    <property type="project" value="TreeGrafter"/>
</dbReference>
<keyword evidence="2" id="KW-0132">Cell division</keyword>
<dbReference type="PANTHER" id="PTHR31092:SF2">
    <property type="entry name" value="SORORIN"/>
    <property type="match status" value="1"/>
</dbReference>
<proteinExistence type="predicted"/>
<dbReference type="GO" id="GO:0007080">
    <property type="term" value="P:mitotic metaphase chromosome alignment"/>
    <property type="evidence" value="ECO:0007669"/>
    <property type="project" value="TreeGrafter"/>
</dbReference>
<evidence type="ECO:0000313" key="3">
    <source>
        <dbReference type="Proteomes" id="UP000550707"/>
    </source>
</evidence>
<feature type="region of interest" description="Disordered" evidence="1">
    <location>
        <begin position="1"/>
        <end position="52"/>
    </location>
</feature>
<gene>
    <name evidence="2" type="ORF">HJG59_002533</name>
</gene>
<feature type="region of interest" description="Disordered" evidence="1">
    <location>
        <begin position="69"/>
        <end position="129"/>
    </location>
</feature>
<dbReference type="GO" id="GO:0006302">
    <property type="term" value="P:double-strand break repair"/>
    <property type="evidence" value="ECO:0007669"/>
    <property type="project" value="TreeGrafter"/>
</dbReference>